<sequence length="81" mass="9022">MSGEAKKFRQMSDDEIIKAFKDLAHGCQRANDPVATFKKTVKSDFDCSYTVAITFSKYNSAGQRMHMGMVCSPTTGETLNF</sequence>
<accession>A0A0F8ZYH3</accession>
<protein>
    <submittedName>
        <fullName evidence="1">Uncharacterized protein</fullName>
    </submittedName>
</protein>
<gene>
    <name evidence="1" type="ORF">LCGC14_2638230</name>
</gene>
<evidence type="ECO:0000313" key="1">
    <source>
        <dbReference type="EMBL" id="KKK98888.1"/>
    </source>
</evidence>
<reference evidence="1" key="1">
    <citation type="journal article" date="2015" name="Nature">
        <title>Complex archaea that bridge the gap between prokaryotes and eukaryotes.</title>
        <authorList>
            <person name="Spang A."/>
            <person name="Saw J.H."/>
            <person name="Jorgensen S.L."/>
            <person name="Zaremba-Niedzwiedzka K."/>
            <person name="Martijn J."/>
            <person name="Lind A.E."/>
            <person name="van Eijk R."/>
            <person name="Schleper C."/>
            <person name="Guy L."/>
            <person name="Ettema T.J."/>
        </authorList>
    </citation>
    <scope>NUCLEOTIDE SEQUENCE</scope>
</reference>
<proteinExistence type="predicted"/>
<comment type="caution">
    <text evidence="1">The sequence shown here is derived from an EMBL/GenBank/DDBJ whole genome shotgun (WGS) entry which is preliminary data.</text>
</comment>
<dbReference type="AlphaFoldDB" id="A0A0F8ZYH3"/>
<name>A0A0F8ZYH3_9ZZZZ</name>
<organism evidence="1">
    <name type="scientific">marine sediment metagenome</name>
    <dbReference type="NCBI Taxonomy" id="412755"/>
    <lineage>
        <taxon>unclassified sequences</taxon>
        <taxon>metagenomes</taxon>
        <taxon>ecological metagenomes</taxon>
    </lineage>
</organism>
<dbReference type="EMBL" id="LAZR01045430">
    <property type="protein sequence ID" value="KKK98888.1"/>
    <property type="molecule type" value="Genomic_DNA"/>
</dbReference>